<sequence>MGRFVLLYQGAGDPSPQEERSIVSALRSGKRARRARVVDRMPGSLLVEAPESDVAGAVCGRNWTFCPERPLGAAPPHKRLKQVA</sequence>
<reference evidence="1 2" key="1">
    <citation type="submission" date="2018-06" db="EMBL/GenBank/DDBJ databases">
        <title>Genomic Encyclopedia of Archaeal and Bacterial Type Strains, Phase II (KMG-II): from individual species to whole genera.</title>
        <authorList>
            <person name="Goeker M."/>
        </authorList>
    </citation>
    <scope>NUCLEOTIDE SEQUENCE [LARGE SCALE GENOMIC DNA]</scope>
    <source>
        <strain evidence="1 2">CFPB 3232</strain>
    </source>
</reference>
<proteinExistence type="predicted"/>
<protein>
    <submittedName>
        <fullName evidence="1">Uncharacterized protein</fullName>
    </submittedName>
</protein>
<accession>A0A328YZQ8</accession>
<comment type="caution">
    <text evidence="1">The sequence shown here is derived from an EMBL/GenBank/DDBJ whole genome shotgun (WGS) entry which is preliminary data.</text>
</comment>
<dbReference type="OrthoDB" id="8636793at2"/>
<gene>
    <name evidence="1" type="ORF">AX018_105514</name>
</gene>
<dbReference type="Proteomes" id="UP000248856">
    <property type="component" value="Unassembled WGS sequence"/>
</dbReference>
<dbReference type="AlphaFoldDB" id="A0A328YZQ8"/>
<keyword evidence="2" id="KW-1185">Reference proteome</keyword>
<evidence type="ECO:0000313" key="1">
    <source>
        <dbReference type="EMBL" id="RAR76067.1"/>
    </source>
</evidence>
<evidence type="ECO:0000313" key="2">
    <source>
        <dbReference type="Proteomes" id="UP000248856"/>
    </source>
</evidence>
<organism evidence="1 2">
    <name type="scientific">Paracidovorax anthurii</name>
    <dbReference type="NCBI Taxonomy" id="78229"/>
    <lineage>
        <taxon>Bacteria</taxon>
        <taxon>Pseudomonadati</taxon>
        <taxon>Pseudomonadota</taxon>
        <taxon>Betaproteobacteria</taxon>
        <taxon>Burkholderiales</taxon>
        <taxon>Comamonadaceae</taxon>
        <taxon>Paracidovorax</taxon>
    </lineage>
</organism>
<dbReference type="RefSeq" id="WP_111881178.1">
    <property type="nucleotide sequence ID" value="NZ_CBCSGC010000093.1"/>
</dbReference>
<dbReference type="EMBL" id="QLTA01000055">
    <property type="protein sequence ID" value="RAR76067.1"/>
    <property type="molecule type" value="Genomic_DNA"/>
</dbReference>
<name>A0A328YZQ8_9BURK</name>